<dbReference type="GO" id="GO:0015031">
    <property type="term" value="P:protein transport"/>
    <property type="evidence" value="ECO:0007669"/>
    <property type="project" value="UniProtKB-UniRule"/>
</dbReference>
<comment type="subunit">
    <text evidence="12">Homodimer. Forms a complex with the accessory proteins ExbB and ExbD.</text>
</comment>
<dbReference type="PANTHER" id="PTHR33446:SF8">
    <property type="entry name" value="PROTEIN TONB"/>
    <property type="match status" value="1"/>
</dbReference>
<protein>
    <recommendedName>
        <fullName evidence="3 13">Protein TonB</fullName>
    </recommendedName>
</protein>
<dbReference type="InterPro" id="IPR051045">
    <property type="entry name" value="TonB-dependent_transducer"/>
</dbReference>
<dbReference type="GO" id="GO:0055085">
    <property type="term" value="P:transmembrane transport"/>
    <property type="evidence" value="ECO:0007669"/>
    <property type="project" value="InterPro"/>
</dbReference>
<reference evidence="16 17" key="1">
    <citation type="submission" date="2017-05" db="EMBL/GenBank/DDBJ databases">
        <title>Genomic insights into alkan degradation activity of Oleiphilus messinensis.</title>
        <authorList>
            <person name="Kozyavkin S.A."/>
            <person name="Slesarev A.I."/>
            <person name="Golyshin P.N."/>
            <person name="Korzhenkov A."/>
            <person name="Golyshina O.N."/>
            <person name="Toshchakov S.V."/>
        </authorList>
    </citation>
    <scope>NUCLEOTIDE SEQUENCE [LARGE SCALE GENOMIC DNA]</scope>
    <source>
        <strain evidence="16 17">ME102</strain>
    </source>
</reference>
<comment type="function">
    <text evidence="13">Interacts with outer membrane receptor proteins that carry out high-affinity binding and energy dependent uptake into the periplasmic space of specific substrates. It could act to transduce energy from the cytoplasmic membrane to specific energy-requiring processes in the outer membrane, resulting in the release into the periplasm of ligands bound by these outer membrane proteins.</text>
</comment>
<evidence type="ECO:0000256" key="8">
    <source>
        <dbReference type="ARBA" id="ARBA00022737"/>
    </source>
</evidence>
<dbReference type="InterPro" id="IPR037682">
    <property type="entry name" value="TonB_C"/>
</dbReference>
<dbReference type="InterPro" id="IPR006260">
    <property type="entry name" value="TonB/TolA_C"/>
</dbReference>
<dbReference type="GO" id="GO:0015891">
    <property type="term" value="P:siderophore transport"/>
    <property type="evidence" value="ECO:0007669"/>
    <property type="project" value="InterPro"/>
</dbReference>
<evidence type="ECO:0000256" key="4">
    <source>
        <dbReference type="ARBA" id="ARBA00022448"/>
    </source>
</evidence>
<keyword evidence="7" id="KW-0812">Transmembrane</keyword>
<comment type="similarity">
    <text evidence="2 13">Belongs to the TonB family.</text>
</comment>
<dbReference type="KEGG" id="ome:OLMES_3858"/>
<dbReference type="Pfam" id="PF03544">
    <property type="entry name" value="TonB_C"/>
    <property type="match status" value="1"/>
</dbReference>
<organism evidence="16 17">
    <name type="scientific">Oleiphilus messinensis</name>
    <dbReference type="NCBI Taxonomy" id="141451"/>
    <lineage>
        <taxon>Bacteria</taxon>
        <taxon>Pseudomonadati</taxon>
        <taxon>Pseudomonadota</taxon>
        <taxon>Gammaproteobacteria</taxon>
        <taxon>Oceanospirillales</taxon>
        <taxon>Oleiphilaceae</taxon>
        <taxon>Oleiphilus</taxon>
    </lineage>
</organism>
<proteinExistence type="inferred from homology"/>
<keyword evidence="10" id="KW-1133">Transmembrane helix</keyword>
<dbReference type="GO" id="GO:0030288">
    <property type="term" value="C:outer membrane-bounded periplasmic space"/>
    <property type="evidence" value="ECO:0007669"/>
    <property type="project" value="InterPro"/>
</dbReference>
<dbReference type="PRINTS" id="PR01374">
    <property type="entry name" value="TONBPROTEIN"/>
</dbReference>
<keyword evidence="17" id="KW-1185">Reference proteome</keyword>
<evidence type="ECO:0000256" key="9">
    <source>
        <dbReference type="ARBA" id="ARBA00022927"/>
    </source>
</evidence>
<evidence type="ECO:0000256" key="1">
    <source>
        <dbReference type="ARBA" id="ARBA00004383"/>
    </source>
</evidence>
<dbReference type="GO" id="GO:0098797">
    <property type="term" value="C:plasma membrane protein complex"/>
    <property type="evidence" value="ECO:0007669"/>
    <property type="project" value="TreeGrafter"/>
</dbReference>
<dbReference type="SUPFAM" id="SSF74653">
    <property type="entry name" value="TolA/TonB C-terminal domain"/>
    <property type="match status" value="1"/>
</dbReference>
<dbReference type="OrthoDB" id="1628901at2"/>
<evidence type="ECO:0000256" key="11">
    <source>
        <dbReference type="ARBA" id="ARBA00023136"/>
    </source>
</evidence>
<feature type="compositionally biased region" description="Basic and acidic residues" evidence="14">
    <location>
        <begin position="59"/>
        <end position="69"/>
    </location>
</feature>
<feature type="domain" description="TonB C-terminal" evidence="15">
    <location>
        <begin position="130"/>
        <end position="223"/>
    </location>
</feature>
<evidence type="ECO:0000256" key="5">
    <source>
        <dbReference type="ARBA" id="ARBA00022475"/>
    </source>
</evidence>
<dbReference type="GO" id="GO:0031992">
    <property type="term" value="F:energy transducer activity"/>
    <property type="evidence" value="ECO:0007669"/>
    <property type="project" value="InterPro"/>
</dbReference>
<evidence type="ECO:0000259" key="15">
    <source>
        <dbReference type="PROSITE" id="PS52015"/>
    </source>
</evidence>
<keyword evidence="5 13" id="KW-1003">Cell membrane</keyword>
<evidence type="ECO:0000256" key="3">
    <source>
        <dbReference type="ARBA" id="ARBA00022362"/>
    </source>
</evidence>
<keyword evidence="11" id="KW-0472">Membrane</keyword>
<evidence type="ECO:0000256" key="14">
    <source>
        <dbReference type="SAM" id="MobiDB-lite"/>
    </source>
</evidence>
<accession>A0A1Y0IBJ0</accession>
<keyword evidence="9 13" id="KW-0653">Protein transport</keyword>
<keyword evidence="6 13" id="KW-0997">Cell inner membrane</keyword>
<dbReference type="RefSeq" id="WP_087462724.1">
    <property type="nucleotide sequence ID" value="NZ_CP021425.1"/>
</dbReference>
<gene>
    <name evidence="16" type="ORF">OLMES_3858</name>
</gene>
<evidence type="ECO:0000313" key="16">
    <source>
        <dbReference type="EMBL" id="ARU57878.1"/>
    </source>
</evidence>
<dbReference type="InterPro" id="IPR003538">
    <property type="entry name" value="TonB"/>
</dbReference>
<evidence type="ECO:0000256" key="2">
    <source>
        <dbReference type="ARBA" id="ARBA00006555"/>
    </source>
</evidence>
<evidence type="ECO:0000256" key="10">
    <source>
        <dbReference type="ARBA" id="ARBA00022989"/>
    </source>
</evidence>
<dbReference type="AlphaFoldDB" id="A0A1Y0IBJ0"/>
<keyword evidence="8" id="KW-0677">Repeat</keyword>
<feature type="region of interest" description="Disordered" evidence="14">
    <location>
        <begin position="59"/>
        <end position="78"/>
    </location>
</feature>
<dbReference type="PANTHER" id="PTHR33446">
    <property type="entry name" value="PROTEIN TONB-RELATED"/>
    <property type="match status" value="1"/>
</dbReference>
<sequence>MILLRQTSKLSLFLLTSTGIVFILFLFMSQLVDSQVTTNLEPDAKISLQLHRMRFDSEIQTRERQKPEPPELEDVTEQQDLVAPPKQTLKLGVPDVAAPNVPSNINLALDLGSLDGQLAGLSMDTTPSIEFELTMAPVTRVNPMYPLKAKRRRIEGKVVVEFIVDEEGRVEKESLKFIESTPPGFFESNVKRAILRWRFNPLVKGGQATPFRTRQTLEFKMQS</sequence>
<evidence type="ECO:0000256" key="6">
    <source>
        <dbReference type="ARBA" id="ARBA00022519"/>
    </source>
</evidence>
<dbReference type="Proteomes" id="UP000196027">
    <property type="component" value="Chromosome"/>
</dbReference>
<keyword evidence="13" id="KW-0735">Signal-anchor</keyword>
<name>A0A1Y0IBJ0_9GAMM</name>
<dbReference type="PROSITE" id="PS52015">
    <property type="entry name" value="TONB_CTD"/>
    <property type="match status" value="1"/>
</dbReference>
<evidence type="ECO:0000256" key="12">
    <source>
        <dbReference type="ARBA" id="ARBA00025849"/>
    </source>
</evidence>
<dbReference type="NCBIfam" id="TIGR01352">
    <property type="entry name" value="tonB_Cterm"/>
    <property type="match status" value="1"/>
</dbReference>
<evidence type="ECO:0000313" key="17">
    <source>
        <dbReference type="Proteomes" id="UP000196027"/>
    </source>
</evidence>
<evidence type="ECO:0000256" key="13">
    <source>
        <dbReference type="RuleBase" id="RU362123"/>
    </source>
</evidence>
<evidence type="ECO:0000256" key="7">
    <source>
        <dbReference type="ARBA" id="ARBA00022692"/>
    </source>
</evidence>
<dbReference type="Gene3D" id="3.30.2420.10">
    <property type="entry name" value="TonB"/>
    <property type="match status" value="1"/>
</dbReference>
<keyword evidence="4 13" id="KW-0813">Transport</keyword>
<comment type="subcellular location">
    <subcellularLocation>
        <location evidence="1 13">Cell inner membrane</location>
        <topology evidence="1 13">Single-pass membrane protein</topology>
        <orientation evidence="1 13">Periplasmic side</orientation>
    </subcellularLocation>
</comment>
<dbReference type="EMBL" id="CP021425">
    <property type="protein sequence ID" value="ARU57878.1"/>
    <property type="molecule type" value="Genomic_DNA"/>
</dbReference>